<sequence>MSISLHCRCTQFAKVQIVTGEICLLLAFLNSDFVILYVAKVSTNARLFRQLNQSLRYGSETLLTEANLGTGDIGTLVCLHVFSHCHVDYCLSVNLLCEGFEQYSEYMRAALGALGMEIKNDNRRNKRKGAITVNVTVNVTVKEVLRPIVGWPTK</sequence>
<dbReference type="InParanoid" id="A0A1Q3CEJ5"/>
<reference evidence="2" key="1">
    <citation type="submission" date="2016-04" db="EMBL/GenBank/DDBJ databases">
        <title>Cephalotus genome sequencing.</title>
        <authorList>
            <person name="Fukushima K."/>
            <person name="Hasebe M."/>
            <person name="Fang X."/>
        </authorList>
    </citation>
    <scope>NUCLEOTIDE SEQUENCE [LARGE SCALE GENOMIC DNA]</scope>
    <source>
        <strain evidence="2">cv. St1</strain>
    </source>
</reference>
<dbReference type="Proteomes" id="UP000187406">
    <property type="component" value="Unassembled WGS sequence"/>
</dbReference>
<protein>
    <submittedName>
        <fullName evidence="1">Uncharacterized protein</fullName>
    </submittedName>
</protein>
<accession>A0A1Q3CEJ5</accession>
<dbReference type="EMBL" id="BDDD01001829">
    <property type="protein sequence ID" value="GAV78562.1"/>
    <property type="molecule type" value="Genomic_DNA"/>
</dbReference>
<organism evidence="1 2">
    <name type="scientific">Cephalotus follicularis</name>
    <name type="common">Albany pitcher plant</name>
    <dbReference type="NCBI Taxonomy" id="3775"/>
    <lineage>
        <taxon>Eukaryota</taxon>
        <taxon>Viridiplantae</taxon>
        <taxon>Streptophyta</taxon>
        <taxon>Embryophyta</taxon>
        <taxon>Tracheophyta</taxon>
        <taxon>Spermatophyta</taxon>
        <taxon>Magnoliopsida</taxon>
        <taxon>eudicotyledons</taxon>
        <taxon>Gunneridae</taxon>
        <taxon>Pentapetalae</taxon>
        <taxon>rosids</taxon>
        <taxon>fabids</taxon>
        <taxon>Oxalidales</taxon>
        <taxon>Cephalotaceae</taxon>
        <taxon>Cephalotus</taxon>
    </lineage>
</organism>
<comment type="caution">
    <text evidence="1">The sequence shown here is derived from an EMBL/GenBank/DDBJ whole genome shotgun (WGS) entry which is preliminary data.</text>
</comment>
<proteinExistence type="predicted"/>
<dbReference type="AlphaFoldDB" id="A0A1Q3CEJ5"/>
<gene>
    <name evidence="1" type="ORF">CFOL_v3_22028</name>
</gene>
<name>A0A1Q3CEJ5_CEPFO</name>
<keyword evidence="2" id="KW-1185">Reference proteome</keyword>
<evidence type="ECO:0000313" key="1">
    <source>
        <dbReference type="EMBL" id="GAV78562.1"/>
    </source>
</evidence>
<evidence type="ECO:0000313" key="2">
    <source>
        <dbReference type="Proteomes" id="UP000187406"/>
    </source>
</evidence>